<dbReference type="AlphaFoldDB" id="A0A396IKS4"/>
<organism evidence="2">
    <name type="scientific">Medicago truncatula</name>
    <name type="common">Barrel medic</name>
    <name type="synonym">Medicago tribuloides</name>
    <dbReference type="NCBI Taxonomy" id="3880"/>
    <lineage>
        <taxon>Eukaryota</taxon>
        <taxon>Viridiplantae</taxon>
        <taxon>Streptophyta</taxon>
        <taxon>Embryophyta</taxon>
        <taxon>Tracheophyta</taxon>
        <taxon>Spermatophyta</taxon>
        <taxon>Magnoliopsida</taxon>
        <taxon>eudicotyledons</taxon>
        <taxon>Gunneridae</taxon>
        <taxon>Pentapetalae</taxon>
        <taxon>rosids</taxon>
        <taxon>fabids</taxon>
        <taxon>Fabales</taxon>
        <taxon>Fabaceae</taxon>
        <taxon>Papilionoideae</taxon>
        <taxon>50 kb inversion clade</taxon>
        <taxon>NPAAA clade</taxon>
        <taxon>Hologalegina</taxon>
        <taxon>IRL clade</taxon>
        <taxon>Trifolieae</taxon>
        <taxon>Medicago</taxon>
    </lineage>
</organism>
<name>A0A396IKS4_MEDTR</name>
<keyword evidence="1" id="KW-0472">Membrane</keyword>
<dbReference type="Gramene" id="rna14137">
    <property type="protein sequence ID" value="RHN66199.1"/>
    <property type="gene ID" value="gene14137"/>
</dbReference>
<keyword evidence="1" id="KW-1133">Transmembrane helix</keyword>
<protein>
    <submittedName>
        <fullName evidence="2">Uncharacterized protein</fullName>
    </submittedName>
</protein>
<gene>
    <name evidence="2" type="ORF">MtrunA17_Chr3g0088261</name>
</gene>
<feature type="transmembrane region" description="Helical" evidence="1">
    <location>
        <begin position="6"/>
        <end position="26"/>
    </location>
</feature>
<accession>A0A396IKS4</accession>
<proteinExistence type="predicted"/>
<evidence type="ECO:0000313" key="2">
    <source>
        <dbReference type="EMBL" id="RHN66199.1"/>
    </source>
</evidence>
<comment type="caution">
    <text evidence="2">The sequence shown here is derived from an EMBL/GenBank/DDBJ whole genome shotgun (WGS) entry which is preliminary data.</text>
</comment>
<evidence type="ECO:0000256" key="1">
    <source>
        <dbReference type="SAM" id="Phobius"/>
    </source>
</evidence>
<keyword evidence="1" id="KW-0812">Transmembrane</keyword>
<reference evidence="2" key="1">
    <citation type="journal article" date="2018" name="Nat. Plants">
        <title>Whole-genome landscape of Medicago truncatula symbiotic genes.</title>
        <authorList>
            <person name="Pecrix Y."/>
            <person name="Gamas P."/>
            <person name="Carrere S."/>
        </authorList>
    </citation>
    <scope>NUCLEOTIDE SEQUENCE</scope>
    <source>
        <tissue evidence="2">Leaves</tissue>
    </source>
</reference>
<dbReference type="EMBL" id="PSQE01000003">
    <property type="protein sequence ID" value="RHN66199.1"/>
    <property type="molecule type" value="Genomic_DNA"/>
</dbReference>
<dbReference type="Proteomes" id="UP000265566">
    <property type="component" value="Chromosome 3"/>
</dbReference>
<sequence>MLTYILAITSTSSSILSLTLPAFSLLQQNFPKTRSKSPCPVSFTARWNLILEALSKCRSFMGLECAIRKENMQGTKEEIVYALKFLLEVRTGDKLGFKSNCKF</sequence>